<accession>A0AAV6KL41</accession>
<sequence>MQRAISRLQDDVSDLLQPRAGHEDVEMGEGRDDDENRNGSDDYSDAAHDADDGAFGHGGRHECSVSDDGGDASFGAVADSGESGDLGGYDSDA</sequence>
<gene>
    <name evidence="2" type="ORF">RHGRI_011074</name>
</gene>
<feature type="region of interest" description="Disordered" evidence="1">
    <location>
        <begin position="1"/>
        <end position="93"/>
    </location>
</feature>
<evidence type="ECO:0000313" key="3">
    <source>
        <dbReference type="Proteomes" id="UP000823749"/>
    </source>
</evidence>
<name>A0AAV6KL41_9ERIC</name>
<evidence type="ECO:0000313" key="2">
    <source>
        <dbReference type="EMBL" id="KAG5553085.1"/>
    </source>
</evidence>
<keyword evidence="3" id="KW-1185">Reference proteome</keyword>
<proteinExistence type="predicted"/>
<reference evidence="2" key="1">
    <citation type="submission" date="2020-08" db="EMBL/GenBank/DDBJ databases">
        <title>Plant Genome Project.</title>
        <authorList>
            <person name="Zhang R.-G."/>
        </authorList>
    </citation>
    <scope>NUCLEOTIDE SEQUENCE</scope>
    <source>
        <strain evidence="2">WSP0</strain>
        <tissue evidence="2">Leaf</tissue>
    </source>
</reference>
<dbReference type="AlphaFoldDB" id="A0AAV6KL41"/>
<dbReference type="Proteomes" id="UP000823749">
    <property type="component" value="Chromosome 4"/>
</dbReference>
<feature type="compositionally biased region" description="Basic and acidic residues" evidence="1">
    <location>
        <begin position="20"/>
        <end position="51"/>
    </location>
</feature>
<dbReference type="EMBL" id="JACTNZ010000004">
    <property type="protein sequence ID" value="KAG5553085.1"/>
    <property type="molecule type" value="Genomic_DNA"/>
</dbReference>
<comment type="caution">
    <text evidence="2">The sequence shown here is derived from an EMBL/GenBank/DDBJ whole genome shotgun (WGS) entry which is preliminary data.</text>
</comment>
<evidence type="ECO:0000256" key="1">
    <source>
        <dbReference type="SAM" id="MobiDB-lite"/>
    </source>
</evidence>
<protein>
    <submittedName>
        <fullName evidence="2">Uncharacterized protein</fullName>
    </submittedName>
</protein>
<organism evidence="2 3">
    <name type="scientific">Rhododendron griersonianum</name>
    <dbReference type="NCBI Taxonomy" id="479676"/>
    <lineage>
        <taxon>Eukaryota</taxon>
        <taxon>Viridiplantae</taxon>
        <taxon>Streptophyta</taxon>
        <taxon>Embryophyta</taxon>
        <taxon>Tracheophyta</taxon>
        <taxon>Spermatophyta</taxon>
        <taxon>Magnoliopsida</taxon>
        <taxon>eudicotyledons</taxon>
        <taxon>Gunneridae</taxon>
        <taxon>Pentapetalae</taxon>
        <taxon>asterids</taxon>
        <taxon>Ericales</taxon>
        <taxon>Ericaceae</taxon>
        <taxon>Ericoideae</taxon>
        <taxon>Rhodoreae</taxon>
        <taxon>Rhododendron</taxon>
    </lineage>
</organism>